<dbReference type="PANTHER" id="PTHR47723:SF19">
    <property type="entry name" value="POLYNUCLEOTIDYL TRANSFERASE, RIBONUCLEASE H-LIKE SUPERFAMILY PROTEIN"/>
    <property type="match status" value="1"/>
</dbReference>
<dbReference type="InterPro" id="IPR002156">
    <property type="entry name" value="RNaseH_domain"/>
</dbReference>
<keyword evidence="3" id="KW-1185">Reference proteome</keyword>
<reference evidence="2" key="1">
    <citation type="submission" date="2018-11" db="EMBL/GenBank/DDBJ databases">
        <authorList>
            <person name="Grassa J C."/>
        </authorList>
    </citation>
    <scope>NUCLEOTIDE SEQUENCE [LARGE SCALE GENOMIC DNA]</scope>
</reference>
<dbReference type="InterPro" id="IPR012337">
    <property type="entry name" value="RNaseH-like_sf"/>
</dbReference>
<dbReference type="InterPro" id="IPR053151">
    <property type="entry name" value="RNase_H-like"/>
</dbReference>
<dbReference type="InterPro" id="IPR036397">
    <property type="entry name" value="RNaseH_sf"/>
</dbReference>
<name>A0A803QHA7_CANSA</name>
<dbReference type="SUPFAM" id="SSF53098">
    <property type="entry name" value="Ribonuclease H-like"/>
    <property type="match status" value="1"/>
</dbReference>
<proteinExistence type="predicted"/>
<dbReference type="Gramene" id="evm.model.09.765">
    <property type="protein sequence ID" value="cds.evm.model.09.765"/>
    <property type="gene ID" value="evm.TU.09.765"/>
</dbReference>
<dbReference type="PANTHER" id="PTHR47723">
    <property type="entry name" value="OS05G0353850 PROTEIN"/>
    <property type="match status" value="1"/>
</dbReference>
<evidence type="ECO:0000259" key="1">
    <source>
        <dbReference type="Pfam" id="PF13456"/>
    </source>
</evidence>
<dbReference type="EMBL" id="UZAU01000736">
    <property type="status" value="NOT_ANNOTATED_CDS"/>
    <property type="molecule type" value="Genomic_DNA"/>
</dbReference>
<dbReference type="Proteomes" id="UP000596661">
    <property type="component" value="Chromosome 9"/>
</dbReference>
<evidence type="ECO:0000313" key="2">
    <source>
        <dbReference type="EnsemblPlants" id="cds.evm.model.09.765"/>
    </source>
</evidence>
<accession>A0A803QHA7</accession>
<protein>
    <recommendedName>
        <fullName evidence="1">RNase H type-1 domain-containing protein</fullName>
    </recommendedName>
</protein>
<evidence type="ECO:0000313" key="3">
    <source>
        <dbReference type="Proteomes" id="UP000596661"/>
    </source>
</evidence>
<dbReference type="GO" id="GO:0004523">
    <property type="term" value="F:RNA-DNA hybrid ribonuclease activity"/>
    <property type="evidence" value="ECO:0007669"/>
    <property type="project" value="InterPro"/>
</dbReference>
<reference evidence="2" key="2">
    <citation type="submission" date="2021-03" db="UniProtKB">
        <authorList>
            <consortium name="EnsemblPlants"/>
        </authorList>
    </citation>
    <scope>IDENTIFICATION</scope>
</reference>
<dbReference type="Pfam" id="PF13456">
    <property type="entry name" value="RVT_3"/>
    <property type="match status" value="1"/>
</dbReference>
<sequence length="153" mass="16969">MPLDPGWELKVRVDASFKNGFASLGLVQGDVVDEAAMVILQYIKVNNALEAELLAILNARQWAKGNKVNTVLVEFYSSIVVKALSSGVLPFAWSTFPVFHECRALIPLFSNCVVLFIPRADNSLANRLSYYARVSRVCLRCMLREVASFVATI</sequence>
<feature type="domain" description="RNase H type-1" evidence="1">
    <location>
        <begin position="18"/>
        <end position="129"/>
    </location>
</feature>
<dbReference type="AlphaFoldDB" id="A0A803QHA7"/>
<dbReference type="EnsemblPlants" id="evm.model.09.765">
    <property type="protein sequence ID" value="cds.evm.model.09.765"/>
    <property type="gene ID" value="evm.TU.09.765"/>
</dbReference>
<dbReference type="Gene3D" id="3.30.420.10">
    <property type="entry name" value="Ribonuclease H-like superfamily/Ribonuclease H"/>
    <property type="match status" value="1"/>
</dbReference>
<organism evidence="2 3">
    <name type="scientific">Cannabis sativa</name>
    <name type="common">Hemp</name>
    <name type="synonym">Marijuana</name>
    <dbReference type="NCBI Taxonomy" id="3483"/>
    <lineage>
        <taxon>Eukaryota</taxon>
        <taxon>Viridiplantae</taxon>
        <taxon>Streptophyta</taxon>
        <taxon>Embryophyta</taxon>
        <taxon>Tracheophyta</taxon>
        <taxon>Spermatophyta</taxon>
        <taxon>Magnoliopsida</taxon>
        <taxon>eudicotyledons</taxon>
        <taxon>Gunneridae</taxon>
        <taxon>Pentapetalae</taxon>
        <taxon>rosids</taxon>
        <taxon>fabids</taxon>
        <taxon>Rosales</taxon>
        <taxon>Cannabaceae</taxon>
        <taxon>Cannabis</taxon>
    </lineage>
</organism>
<dbReference type="GO" id="GO:0003676">
    <property type="term" value="F:nucleic acid binding"/>
    <property type="evidence" value="ECO:0007669"/>
    <property type="project" value="InterPro"/>
</dbReference>